<protein>
    <submittedName>
        <fullName evidence="2">Hpt domain protein</fullName>
    </submittedName>
</protein>
<dbReference type="GeneID" id="93300740"/>
<dbReference type="Proteomes" id="UP000094271">
    <property type="component" value="Unassembled WGS sequence"/>
</dbReference>
<sequence length="123" mass="13622">MTIQEAYGELGGNYEEMSYRINEKLLPRLISMLLKDSNYTDICTALEHCDYEGAYRGAHTLKGIALNLGLTPLAEKAGALTETLRDREENINIGPAFSEFKQEYENMAAVFSQLPVLSGGNAQ</sequence>
<dbReference type="Proteomes" id="UP000095003">
    <property type="component" value="Unassembled WGS sequence"/>
</dbReference>
<gene>
    <name evidence="2" type="ORF">BEH84_02270</name>
    <name evidence="3" type="ORF">BEI59_29225</name>
</gene>
<dbReference type="AlphaFoldDB" id="A0A1E3U9B6"/>
<organism evidence="3 4">
    <name type="scientific">Eisenbergiella tayi</name>
    <dbReference type="NCBI Taxonomy" id="1432052"/>
    <lineage>
        <taxon>Bacteria</taxon>
        <taxon>Bacillati</taxon>
        <taxon>Bacillota</taxon>
        <taxon>Clostridia</taxon>
        <taxon>Lachnospirales</taxon>
        <taxon>Lachnospiraceae</taxon>
        <taxon>Eisenbergiella</taxon>
    </lineage>
</organism>
<dbReference type="InterPro" id="IPR036641">
    <property type="entry name" value="HPT_dom_sf"/>
</dbReference>
<evidence type="ECO:0000313" key="5">
    <source>
        <dbReference type="Proteomes" id="UP000095003"/>
    </source>
</evidence>
<evidence type="ECO:0000313" key="4">
    <source>
        <dbReference type="Proteomes" id="UP000094271"/>
    </source>
</evidence>
<dbReference type="EMBL" id="MCGI01000002">
    <property type="protein sequence ID" value="ODM11655.1"/>
    <property type="molecule type" value="Genomic_DNA"/>
</dbReference>
<reference evidence="2 5" key="1">
    <citation type="submission" date="2016-07" db="EMBL/GenBank/DDBJ databases">
        <title>Characterization of isolates of Eisenbergiella tayi derived from blood cultures, using whole genome sequencing.</title>
        <authorList>
            <person name="Burdz T."/>
            <person name="Wiebe D."/>
            <person name="Huynh C."/>
            <person name="Bernard K."/>
        </authorList>
    </citation>
    <scope>NUCLEOTIDE SEQUENCE [LARGE SCALE GENOMIC DNA]</scope>
    <source>
        <strain evidence="2 5">NML 120489</strain>
    </source>
</reference>
<evidence type="ECO:0000313" key="2">
    <source>
        <dbReference type="EMBL" id="ODM11655.1"/>
    </source>
</evidence>
<reference evidence="3 4" key="2">
    <citation type="submission" date="2016-08" db="EMBL/GenBank/DDBJ databases">
        <authorList>
            <person name="Seilhamer J.J."/>
        </authorList>
    </citation>
    <scope>NUCLEOTIDE SEQUENCE [LARGE SCALE GENOMIC DNA]</scope>
    <source>
        <strain evidence="3 4">NML150140-1</strain>
    </source>
</reference>
<evidence type="ECO:0000313" key="3">
    <source>
        <dbReference type="EMBL" id="ODR44068.1"/>
    </source>
</evidence>
<dbReference type="SUPFAM" id="SSF47226">
    <property type="entry name" value="Histidine-containing phosphotransfer domain, HPT domain"/>
    <property type="match status" value="1"/>
</dbReference>
<dbReference type="OrthoDB" id="1669200at2"/>
<proteinExistence type="predicted"/>
<accession>A0A1E3U9B6</accession>
<dbReference type="InterPro" id="IPR008207">
    <property type="entry name" value="Sig_transdc_His_kin_Hpt_dom"/>
</dbReference>
<dbReference type="RefSeq" id="WP_069156887.1">
    <property type="nucleotide sequence ID" value="NZ_DAWDRA010000128.1"/>
</dbReference>
<comment type="caution">
    <text evidence="3">The sequence shown here is derived from an EMBL/GenBank/DDBJ whole genome shotgun (WGS) entry which is preliminary data.</text>
</comment>
<dbReference type="GO" id="GO:0000160">
    <property type="term" value="P:phosphorelay signal transduction system"/>
    <property type="evidence" value="ECO:0007669"/>
    <property type="project" value="InterPro"/>
</dbReference>
<name>A0A1E3U9B6_9FIRM</name>
<evidence type="ECO:0000259" key="1">
    <source>
        <dbReference type="Pfam" id="PF01627"/>
    </source>
</evidence>
<dbReference type="EMBL" id="MEHA01000031">
    <property type="protein sequence ID" value="ODR44068.1"/>
    <property type="molecule type" value="Genomic_DNA"/>
</dbReference>
<dbReference type="Pfam" id="PF01627">
    <property type="entry name" value="Hpt"/>
    <property type="match status" value="1"/>
</dbReference>
<dbReference type="Gene3D" id="1.20.120.160">
    <property type="entry name" value="HPT domain"/>
    <property type="match status" value="1"/>
</dbReference>
<feature type="domain" description="HPt" evidence="1">
    <location>
        <begin position="40"/>
        <end position="108"/>
    </location>
</feature>